<evidence type="ECO:0000313" key="3">
    <source>
        <dbReference type="Proteomes" id="UP000050525"/>
    </source>
</evidence>
<comment type="caution">
    <text evidence="2">The sequence shown here is derived from an EMBL/GenBank/DDBJ whole genome shotgun (WGS) entry which is preliminary data.</text>
</comment>
<sequence length="130" mass="14741">MIIPVAFRWHLNMQLSAAGCLEPRNELHSETDTTALFLSPHLPEDKSPQGDDDSVMHRFVSFKGTRRNRKRWQHSSPLPGRMDKRIERGAEDEVSRIPPDPSSPLCCCTGSLKNPQVYDGDLLMGEKEQL</sequence>
<feature type="compositionally biased region" description="Basic and acidic residues" evidence="1">
    <location>
        <begin position="81"/>
        <end position="95"/>
    </location>
</feature>
<dbReference type="EMBL" id="AKHW03003120">
    <property type="protein sequence ID" value="KYO35686.1"/>
    <property type="molecule type" value="Genomic_DNA"/>
</dbReference>
<feature type="region of interest" description="Disordered" evidence="1">
    <location>
        <begin position="66"/>
        <end position="106"/>
    </location>
</feature>
<evidence type="ECO:0000256" key="1">
    <source>
        <dbReference type="SAM" id="MobiDB-lite"/>
    </source>
</evidence>
<reference evidence="2 3" key="1">
    <citation type="journal article" date="2012" name="Genome Biol.">
        <title>Sequencing three crocodilian genomes to illuminate the evolution of archosaurs and amniotes.</title>
        <authorList>
            <person name="St John J.A."/>
            <person name="Braun E.L."/>
            <person name="Isberg S.R."/>
            <person name="Miles L.G."/>
            <person name="Chong A.Y."/>
            <person name="Gongora J."/>
            <person name="Dalzell P."/>
            <person name="Moran C."/>
            <person name="Bed'hom B."/>
            <person name="Abzhanov A."/>
            <person name="Burgess S.C."/>
            <person name="Cooksey A.M."/>
            <person name="Castoe T.A."/>
            <person name="Crawford N.G."/>
            <person name="Densmore L.D."/>
            <person name="Drew J.C."/>
            <person name="Edwards S.V."/>
            <person name="Faircloth B.C."/>
            <person name="Fujita M.K."/>
            <person name="Greenwold M.J."/>
            <person name="Hoffmann F.G."/>
            <person name="Howard J.M."/>
            <person name="Iguchi T."/>
            <person name="Janes D.E."/>
            <person name="Khan S.Y."/>
            <person name="Kohno S."/>
            <person name="de Koning A.J."/>
            <person name="Lance S.L."/>
            <person name="McCarthy F.M."/>
            <person name="McCormack J.E."/>
            <person name="Merchant M.E."/>
            <person name="Peterson D.G."/>
            <person name="Pollock D.D."/>
            <person name="Pourmand N."/>
            <person name="Raney B.J."/>
            <person name="Roessler K.A."/>
            <person name="Sanford J.R."/>
            <person name="Sawyer R.H."/>
            <person name="Schmidt C.J."/>
            <person name="Triplett E.W."/>
            <person name="Tuberville T.D."/>
            <person name="Venegas-Anaya M."/>
            <person name="Howard J.T."/>
            <person name="Jarvis E.D."/>
            <person name="Guillette L.J.Jr."/>
            <person name="Glenn T.C."/>
            <person name="Green R.E."/>
            <person name="Ray D.A."/>
        </authorList>
    </citation>
    <scope>NUCLEOTIDE SEQUENCE [LARGE SCALE GENOMIC DNA]</scope>
    <source>
        <strain evidence="2">KSC_2009_1</strain>
    </source>
</reference>
<dbReference type="AlphaFoldDB" id="A0A151NFT2"/>
<gene>
    <name evidence="2" type="ORF">Y1Q_0010134</name>
</gene>
<accession>A0A151NFT2</accession>
<dbReference type="Proteomes" id="UP000050525">
    <property type="component" value="Unassembled WGS sequence"/>
</dbReference>
<keyword evidence="3" id="KW-1185">Reference proteome</keyword>
<name>A0A151NFT2_ALLMI</name>
<evidence type="ECO:0000313" key="2">
    <source>
        <dbReference type="EMBL" id="KYO35686.1"/>
    </source>
</evidence>
<organism evidence="2 3">
    <name type="scientific">Alligator mississippiensis</name>
    <name type="common">American alligator</name>
    <dbReference type="NCBI Taxonomy" id="8496"/>
    <lineage>
        <taxon>Eukaryota</taxon>
        <taxon>Metazoa</taxon>
        <taxon>Chordata</taxon>
        <taxon>Craniata</taxon>
        <taxon>Vertebrata</taxon>
        <taxon>Euteleostomi</taxon>
        <taxon>Archelosauria</taxon>
        <taxon>Archosauria</taxon>
        <taxon>Crocodylia</taxon>
        <taxon>Alligatoridae</taxon>
        <taxon>Alligatorinae</taxon>
        <taxon>Alligator</taxon>
    </lineage>
</organism>
<protein>
    <submittedName>
        <fullName evidence="2">Uncharacterized protein</fullName>
    </submittedName>
</protein>
<proteinExistence type="predicted"/>